<feature type="domain" description="Peptidase M1 membrane alanine aminopeptidase" evidence="12">
    <location>
        <begin position="228"/>
        <end position="426"/>
    </location>
</feature>
<dbReference type="PANTHER" id="PTHR11533">
    <property type="entry name" value="PROTEASE M1 ZINC METALLOPROTEASE"/>
    <property type="match status" value="1"/>
</dbReference>
<evidence type="ECO:0000256" key="9">
    <source>
        <dbReference type="ARBA" id="ARBA00022801"/>
    </source>
</evidence>
<dbReference type="GO" id="GO:0005615">
    <property type="term" value="C:extracellular space"/>
    <property type="evidence" value="ECO:0007669"/>
    <property type="project" value="TreeGrafter"/>
</dbReference>
<protein>
    <recommendedName>
        <fullName evidence="5">Aminopeptidase N</fullName>
        <ecNumber evidence="4">3.4.11.2</ecNumber>
    </recommendedName>
</protein>
<evidence type="ECO:0000256" key="11">
    <source>
        <dbReference type="ARBA" id="ARBA00023049"/>
    </source>
</evidence>
<sequence length="689" mass="80023">MKYLFLLLSTLAFAQQTKYVDFKSVSGQISLDPKEKSVAGSVNYWLEVLMPIDTIKIDAQNMSFTKVKLNNKDVGFINSEKQLLIIFPFKKGKNEISFEYKATPKQALYFVGSDAADDLQIWTQGQGKYTSHWFPSFDDVNEKVIFSMELVFNQDYQAISNGVLTHKTTNGNSSSWQYKMEKPMSSYLLMLAIGKFDKYTEKTKCGTELELYLEKNHADRYEATYRYSARMFDFLEKEIGVKYPWKVYKQIPVRDFLYAGMENTSATLFSSRYVVDSTGFEDRNYINVNAHELAHQWFGDFITAESGKHHWLQEGFATYYALLAEREIYGDDYFYSKLYESAQQIKYASRTDSIPVMNEKASSLSFYQKGAWTLFVLHEAIGDKAFKKVVRRYLEKYAFQNVTTADFFREVNRVSDFDTNNLSKVWLESTVVSNNEINELLGKNKTTRLLLELDILKKKPLAEKSAYMAELLTSDVYYTVKEALVNQLKSEKFEAKKQLLELALATNNIPVRQAVANTNSKIPEDFRLQYETLLDDKSYQTQEIALFYLWNNFPKHRSNYLEKSKDWVGFSDNNLKTLWLSLAVSTPEYDADKASLIAELINYSSPKFEAITRQKALEKLIAFQLINAAVLKNLVNATTHHMWQFSKFGRDNIRTMLKNKEMVISFENLVSQLDEKEEFQLKRLLKELQ</sequence>
<dbReference type="GO" id="GO:0005737">
    <property type="term" value="C:cytoplasm"/>
    <property type="evidence" value="ECO:0007669"/>
    <property type="project" value="TreeGrafter"/>
</dbReference>
<dbReference type="RefSeq" id="WP_132109573.1">
    <property type="nucleotide sequence ID" value="NZ_SMFO01000002.1"/>
</dbReference>
<accession>A0A4R5D5Z0</accession>
<keyword evidence="8" id="KW-0479">Metal-binding</keyword>
<dbReference type="GO" id="GO:0043171">
    <property type="term" value="P:peptide catabolic process"/>
    <property type="evidence" value="ECO:0007669"/>
    <property type="project" value="TreeGrafter"/>
</dbReference>
<comment type="catalytic activity">
    <reaction evidence="1">
        <text>Release of an N-terminal amino acid, Xaa-|-Yaa- from a peptide, amide or arylamide. Xaa is preferably Ala, but may be most amino acids including Pro (slow action). When a terminal hydrophobic residue is followed by a prolyl residue, the two may be released as an intact Xaa-Pro dipeptide.</text>
        <dbReference type="EC" id="3.4.11.2"/>
    </reaction>
</comment>
<evidence type="ECO:0000256" key="4">
    <source>
        <dbReference type="ARBA" id="ARBA00012564"/>
    </source>
</evidence>
<name>A0A4R5D5Z0_9FLAO</name>
<evidence type="ECO:0000256" key="7">
    <source>
        <dbReference type="ARBA" id="ARBA00022670"/>
    </source>
</evidence>
<evidence type="ECO:0000256" key="10">
    <source>
        <dbReference type="ARBA" id="ARBA00022833"/>
    </source>
</evidence>
<proteinExistence type="inferred from homology"/>
<dbReference type="SUPFAM" id="SSF63737">
    <property type="entry name" value="Leukotriene A4 hydrolase N-terminal domain"/>
    <property type="match status" value="1"/>
</dbReference>
<dbReference type="Gene3D" id="2.60.40.1730">
    <property type="entry name" value="tricorn interacting facor f3 domain"/>
    <property type="match status" value="1"/>
</dbReference>
<dbReference type="GO" id="GO:0008270">
    <property type="term" value="F:zinc ion binding"/>
    <property type="evidence" value="ECO:0007669"/>
    <property type="project" value="InterPro"/>
</dbReference>
<organism evidence="14 15">
    <name type="scientific">Flavobacterium hiemivividum</name>
    <dbReference type="NCBI Taxonomy" id="2541734"/>
    <lineage>
        <taxon>Bacteria</taxon>
        <taxon>Pseudomonadati</taxon>
        <taxon>Bacteroidota</taxon>
        <taxon>Flavobacteriia</taxon>
        <taxon>Flavobacteriales</taxon>
        <taxon>Flavobacteriaceae</taxon>
        <taxon>Flavobacterium</taxon>
    </lineage>
</organism>
<dbReference type="PRINTS" id="PR00756">
    <property type="entry name" value="ALADIPTASE"/>
</dbReference>
<evidence type="ECO:0000256" key="6">
    <source>
        <dbReference type="ARBA" id="ARBA00022438"/>
    </source>
</evidence>
<keyword evidence="10" id="KW-0862">Zinc</keyword>
<dbReference type="CDD" id="cd09603">
    <property type="entry name" value="M1_APN_like"/>
    <property type="match status" value="1"/>
</dbReference>
<dbReference type="InterPro" id="IPR042097">
    <property type="entry name" value="Aminopeptidase_N-like_N_sf"/>
</dbReference>
<dbReference type="EMBL" id="SMFO01000002">
    <property type="protein sequence ID" value="TDE05533.1"/>
    <property type="molecule type" value="Genomic_DNA"/>
</dbReference>
<evidence type="ECO:0000256" key="2">
    <source>
        <dbReference type="ARBA" id="ARBA00001947"/>
    </source>
</evidence>
<dbReference type="GO" id="GO:0042277">
    <property type="term" value="F:peptide binding"/>
    <property type="evidence" value="ECO:0007669"/>
    <property type="project" value="TreeGrafter"/>
</dbReference>
<dbReference type="GO" id="GO:0070006">
    <property type="term" value="F:metalloaminopeptidase activity"/>
    <property type="evidence" value="ECO:0007669"/>
    <property type="project" value="TreeGrafter"/>
</dbReference>
<dbReference type="InterPro" id="IPR014782">
    <property type="entry name" value="Peptidase_M1_dom"/>
</dbReference>
<dbReference type="GO" id="GO:0016285">
    <property type="term" value="F:alanyl aminopeptidase activity"/>
    <property type="evidence" value="ECO:0007669"/>
    <property type="project" value="UniProtKB-EC"/>
</dbReference>
<dbReference type="GO" id="GO:0016020">
    <property type="term" value="C:membrane"/>
    <property type="evidence" value="ECO:0007669"/>
    <property type="project" value="TreeGrafter"/>
</dbReference>
<dbReference type="Proteomes" id="UP000294597">
    <property type="component" value="Unassembled WGS sequence"/>
</dbReference>
<dbReference type="InterPro" id="IPR045357">
    <property type="entry name" value="Aminopeptidase_N-like_N"/>
</dbReference>
<dbReference type="GO" id="GO:0006508">
    <property type="term" value="P:proteolysis"/>
    <property type="evidence" value="ECO:0007669"/>
    <property type="project" value="UniProtKB-KW"/>
</dbReference>
<comment type="similarity">
    <text evidence="3">Belongs to the peptidase M1 family.</text>
</comment>
<dbReference type="SUPFAM" id="SSF55486">
    <property type="entry name" value="Metalloproteases ('zincins'), catalytic domain"/>
    <property type="match status" value="1"/>
</dbReference>
<evidence type="ECO:0000256" key="1">
    <source>
        <dbReference type="ARBA" id="ARBA00000098"/>
    </source>
</evidence>
<reference evidence="14 15" key="1">
    <citation type="submission" date="2019-03" db="EMBL/GenBank/DDBJ databases">
        <title>Flavobacterium TSA-D2 sp. nov., isolated from arctic soil.</title>
        <authorList>
            <person name="Chaudhary D.K."/>
        </authorList>
    </citation>
    <scope>NUCLEOTIDE SEQUENCE [LARGE SCALE GENOMIC DNA]</scope>
    <source>
        <strain evidence="14 15">TSA-D2</strain>
    </source>
</reference>
<evidence type="ECO:0000256" key="8">
    <source>
        <dbReference type="ARBA" id="ARBA00022723"/>
    </source>
</evidence>
<dbReference type="EC" id="3.4.11.2" evidence="4"/>
<evidence type="ECO:0000313" key="14">
    <source>
        <dbReference type="EMBL" id="TDE05533.1"/>
    </source>
</evidence>
<keyword evidence="15" id="KW-1185">Reference proteome</keyword>
<keyword evidence="9" id="KW-0378">Hydrolase</keyword>
<feature type="domain" description="Aminopeptidase N-like N-terminal" evidence="13">
    <location>
        <begin position="29"/>
        <end position="188"/>
    </location>
</feature>
<dbReference type="Pfam" id="PF01433">
    <property type="entry name" value="Peptidase_M1"/>
    <property type="match status" value="1"/>
</dbReference>
<dbReference type="InterPro" id="IPR027268">
    <property type="entry name" value="Peptidase_M4/M1_CTD_sf"/>
</dbReference>
<evidence type="ECO:0000259" key="12">
    <source>
        <dbReference type="Pfam" id="PF01433"/>
    </source>
</evidence>
<dbReference type="Pfam" id="PF17900">
    <property type="entry name" value="Peptidase_M1_N"/>
    <property type="match status" value="1"/>
</dbReference>
<dbReference type="Gene3D" id="1.10.390.10">
    <property type="entry name" value="Neutral Protease Domain 2"/>
    <property type="match status" value="1"/>
</dbReference>
<keyword evidence="7" id="KW-0645">Protease</keyword>
<dbReference type="InterPro" id="IPR050344">
    <property type="entry name" value="Peptidase_M1_aminopeptidases"/>
</dbReference>
<keyword evidence="6" id="KW-0031">Aminopeptidase</keyword>
<dbReference type="AlphaFoldDB" id="A0A4R5D5Z0"/>
<evidence type="ECO:0000256" key="3">
    <source>
        <dbReference type="ARBA" id="ARBA00010136"/>
    </source>
</evidence>
<gene>
    <name evidence="14" type="ORF">E0F98_05290</name>
</gene>
<evidence type="ECO:0000313" key="15">
    <source>
        <dbReference type="Proteomes" id="UP000294597"/>
    </source>
</evidence>
<dbReference type="PANTHER" id="PTHR11533:SF174">
    <property type="entry name" value="PUROMYCIN-SENSITIVE AMINOPEPTIDASE-RELATED"/>
    <property type="match status" value="1"/>
</dbReference>
<comment type="caution">
    <text evidence="14">The sequence shown here is derived from an EMBL/GenBank/DDBJ whole genome shotgun (WGS) entry which is preliminary data.</text>
</comment>
<evidence type="ECO:0000259" key="13">
    <source>
        <dbReference type="Pfam" id="PF17900"/>
    </source>
</evidence>
<evidence type="ECO:0000256" key="5">
    <source>
        <dbReference type="ARBA" id="ARBA00015611"/>
    </source>
</evidence>
<comment type="cofactor">
    <cofactor evidence="2">
        <name>Zn(2+)</name>
        <dbReference type="ChEBI" id="CHEBI:29105"/>
    </cofactor>
</comment>
<keyword evidence="11" id="KW-0482">Metalloprotease</keyword>
<dbReference type="InterPro" id="IPR001930">
    <property type="entry name" value="Peptidase_M1"/>
</dbReference>